<organism evidence="2 3">
    <name type="scientific">Cytospora mali</name>
    <name type="common">Apple Valsa canker fungus</name>
    <name type="synonym">Valsa mali</name>
    <dbReference type="NCBI Taxonomy" id="578113"/>
    <lineage>
        <taxon>Eukaryota</taxon>
        <taxon>Fungi</taxon>
        <taxon>Dikarya</taxon>
        <taxon>Ascomycota</taxon>
        <taxon>Pezizomycotina</taxon>
        <taxon>Sordariomycetes</taxon>
        <taxon>Sordariomycetidae</taxon>
        <taxon>Diaporthales</taxon>
        <taxon>Cytosporaceae</taxon>
        <taxon>Cytospora</taxon>
    </lineage>
</organism>
<dbReference type="EMBL" id="KN714785">
    <property type="protein sequence ID" value="KUI61723.1"/>
    <property type="molecule type" value="Genomic_DNA"/>
</dbReference>
<proteinExistence type="predicted"/>
<dbReference type="OrthoDB" id="10573566at2759"/>
<evidence type="ECO:0000256" key="1">
    <source>
        <dbReference type="SAM" id="MobiDB-lite"/>
    </source>
</evidence>
<gene>
    <name evidence="2" type="ORF">VP1G_11265</name>
</gene>
<dbReference type="AntiFam" id="ANF00237">
    <property type="entry name" value="Shadow ORF (opposite ahcY)"/>
</dbReference>
<protein>
    <submittedName>
        <fullName evidence="2">Uncharacterized protein</fullName>
    </submittedName>
</protein>
<feature type="compositionally biased region" description="Low complexity" evidence="1">
    <location>
        <begin position="337"/>
        <end position="354"/>
    </location>
</feature>
<dbReference type="AlphaFoldDB" id="A0A194VCT6"/>
<accession>A0A194VCT6</accession>
<keyword evidence="3" id="KW-1185">Reference proteome</keyword>
<dbReference type="Proteomes" id="UP000078576">
    <property type="component" value="Unassembled WGS sequence"/>
</dbReference>
<evidence type="ECO:0000313" key="2">
    <source>
        <dbReference type="EMBL" id="KUI61723.1"/>
    </source>
</evidence>
<evidence type="ECO:0000313" key="3">
    <source>
        <dbReference type="Proteomes" id="UP000078576"/>
    </source>
</evidence>
<sequence length="815" mass="84520">MRAEVLGLDGGELGELDVAVGQVETGDLLVEDLGKDVDLLLELLGLELDVLVGELLALVLEEHDLAQDLVGEGAGHNEGGVAGGTAQVDQTTLSEEDDVAAAVHEEAVDLGLDVLDALGVGLEPGNVDLNVKVANVADNGVVGHLLEVPANEDVTAAGGGDKDLAKAGSLVHGDDLVASHGGLEGVDGVDLSNEDTGTHAVKGLGATLTDITETSNDSDLASNHDVGGTLDTVNERLTAAVKVVKLGLGDGVVDVDGGDEQLAVLEHAVQVVNTGGGLLGDTVAVLEHVGVLVVDKVGQVTTVVEDEVELLAILEGGKLLLQAPVVLLLGLALPGKDGDTSSGDGSSGVVLGGEDVAGRPGNLSTESGKGLDEDGSLNGHVQATSNAGTSEGLVSSILLAGGHETRHLILGQLDLAAAKGSQRDVSDLELLSGGRHYEDGYHLFRTLLRNQVPSHGEHLGSDIRCEPIYLSAVLLHLLRVQHTLQPAGLWGQLEEPLPLVLGQGRLLGRRTSRVLRLPLGLPCRNLGLLTCKLPLVVLVVVEVGVVRLDAVQEQVTRLLQERVDGQVESVNRRVRRDLDRGPLDVGKRLRQLNLRVCRGHGELVHEGGEEVRVVDVDGELEKDVLVGAGQLEGTQAQRALRAPANVVDQGDDAVVLALVVVHVLDETQVNKVAHGGASIPANVVGIDVDLLEVPYHLVLVTDVGLCAGGGGSQAGGVVLLVGIGAGSIGGREGEGVCDLEDAVVGHTNKRAGRSRGEGRGAVLGDLHDNLESRKGGTVSHMVHHYAHHQPYNHHPPSTIICRYGELIAINRIQDT</sequence>
<name>A0A194VCT6_CYTMA</name>
<feature type="region of interest" description="Disordered" evidence="1">
    <location>
        <begin position="337"/>
        <end position="387"/>
    </location>
</feature>
<reference evidence="3" key="1">
    <citation type="submission" date="2014-12" db="EMBL/GenBank/DDBJ databases">
        <title>Genome Sequence of Valsa Canker Pathogens Uncovers a Specific Adaption of Colonization on Woody Bark.</title>
        <authorList>
            <person name="Yin Z."/>
            <person name="Liu H."/>
            <person name="Gao X."/>
            <person name="Li Z."/>
            <person name="Song N."/>
            <person name="Ke X."/>
            <person name="Dai Q."/>
            <person name="Wu Y."/>
            <person name="Sun Y."/>
            <person name="Xu J.-R."/>
            <person name="Kang Z.K."/>
            <person name="Wang L."/>
            <person name="Huang L."/>
        </authorList>
    </citation>
    <scope>NUCLEOTIDE SEQUENCE [LARGE SCALE GENOMIC DNA]</scope>
    <source>
        <strain evidence="3">SXYL134</strain>
    </source>
</reference>